<reference evidence="10" key="1">
    <citation type="submission" date="2023-08" db="EMBL/GenBank/DDBJ databases">
        <title>A de novo genome assembly of Solanum verrucosum Schlechtendal, a Mexican diploid species geographically isolated from the other diploid A-genome species in potato relatives.</title>
        <authorList>
            <person name="Hosaka K."/>
        </authorList>
    </citation>
    <scope>NUCLEOTIDE SEQUENCE</scope>
    <source>
        <tissue evidence="10">Young leaves</tissue>
    </source>
</reference>
<dbReference type="InterPro" id="IPR006553">
    <property type="entry name" value="Leu-rich_rpt_Cys-con_subtyp"/>
</dbReference>
<dbReference type="SUPFAM" id="SSF52058">
    <property type="entry name" value="L domain-like"/>
    <property type="match status" value="2"/>
</dbReference>
<keyword evidence="2" id="KW-0433">Leucine-rich repeat</keyword>
<dbReference type="Pfam" id="PF23247">
    <property type="entry name" value="LRR_RPS2"/>
    <property type="match status" value="5"/>
</dbReference>
<dbReference type="InterPro" id="IPR032675">
    <property type="entry name" value="LRR_dom_sf"/>
</dbReference>
<dbReference type="Pfam" id="PF00931">
    <property type="entry name" value="NB-ARC"/>
    <property type="match status" value="1"/>
</dbReference>
<feature type="domain" description="Disease resistance R13L4/SHOC-2-like LRR" evidence="9">
    <location>
        <begin position="572"/>
        <end position="686"/>
    </location>
</feature>
<keyword evidence="11" id="KW-1185">Reference proteome</keyword>
<protein>
    <recommendedName>
        <fullName evidence="12">AAA+ ATPase domain-containing protein</fullName>
    </recommendedName>
</protein>
<evidence type="ECO:0000256" key="6">
    <source>
        <dbReference type="ARBA" id="ARBA00022840"/>
    </source>
</evidence>
<dbReference type="FunFam" id="3.40.50.300:FF:001091">
    <property type="entry name" value="Probable disease resistance protein At1g61300"/>
    <property type="match status" value="1"/>
</dbReference>
<keyword evidence="3" id="KW-0677">Repeat</keyword>
<evidence type="ECO:0000259" key="8">
    <source>
        <dbReference type="Pfam" id="PF23247"/>
    </source>
</evidence>
<dbReference type="Pfam" id="PF23598">
    <property type="entry name" value="LRR_14"/>
    <property type="match status" value="1"/>
</dbReference>
<name>A0AAF0V7U1_SOLVR</name>
<feature type="domain" description="Disease resistance protein At4g27190-like leucine-rich repeats" evidence="8">
    <location>
        <begin position="866"/>
        <end position="984"/>
    </location>
</feature>
<evidence type="ECO:0000259" key="7">
    <source>
        <dbReference type="Pfam" id="PF00931"/>
    </source>
</evidence>
<dbReference type="Gene3D" id="3.80.10.10">
    <property type="entry name" value="Ribonuclease Inhibitor"/>
    <property type="match status" value="6"/>
</dbReference>
<dbReference type="Proteomes" id="UP001234989">
    <property type="component" value="Chromosome 12"/>
</dbReference>
<organism evidence="10 11">
    <name type="scientific">Solanum verrucosum</name>
    <dbReference type="NCBI Taxonomy" id="315347"/>
    <lineage>
        <taxon>Eukaryota</taxon>
        <taxon>Viridiplantae</taxon>
        <taxon>Streptophyta</taxon>
        <taxon>Embryophyta</taxon>
        <taxon>Tracheophyta</taxon>
        <taxon>Spermatophyta</taxon>
        <taxon>Magnoliopsida</taxon>
        <taxon>eudicotyledons</taxon>
        <taxon>Gunneridae</taxon>
        <taxon>Pentapetalae</taxon>
        <taxon>asterids</taxon>
        <taxon>lamiids</taxon>
        <taxon>Solanales</taxon>
        <taxon>Solanaceae</taxon>
        <taxon>Solanoideae</taxon>
        <taxon>Solaneae</taxon>
        <taxon>Solanum</taxon>
    </lineage>
</organism>
<dbReference type="Gene3D" id="1.10.8.430">
    <property type="entry name" value="Helical domain of apoptotic protease-activating factors"/>
    <property type="match status" value="1"/>
</dbReference>
<feature type="domain" description="Disease resistance protein At4g27190-like leucine-rich repeats" evidence="8">
    <location>
        <begin position="1303"/>
        <end position="1412"/>
    </location>
</feature>
<keyword evidence="5" id="KW-0611">Plant defense</keyword>
<feature type="domain" description="Disease resistance protein At4g27190-like leucine-rich repeats" evidence="8">
    <location>
        <begin position="1011"/>
        <end position="1134"/>
    </location>
</feature>
<evidence type="ECO:0000256" key="4">
    <source>
        <dbReference type="ARBA" id="ARBA00022741"/>
    </source>
</evidence>
<dbReference type="SUPFAM" id="SSF52540">
    <property type="entry name" value="P-loop containing nucleoside triphosphate hydrolases"/>
    <property type="match status" value="1"/>
</dbReference>
<proteinExistence type="inferred from homology"/>
<feature type="domain" description="NB-ARC" evidence="7">
    <location>
        <begin position="158"/>
        <end position="319"/>
    </location>
</feature>
<evidence type="ECO:0000256" key="1">
    <source>
        <dbReference type="ARBA" id="ARBA00008894"/>
    </source>
</evidence>
<dbReference type="PRINTS" id="PR00364">
    <property type="entry name" value="DISEASERSIST"/>
</dbReference>
<dbReference type="InterPro" id="IPR050905">
    <property type="entry name" value="Plant_NBS-LRR"/>
</dbReference>
<keyword evidence="4" id="KW-0547">Nucleotide-binding</keyword>
<evidence type="ECO:0000259" key="9">
    <source>
        <dbReference type="Pfam" id="PF23598"/>
    </source>
</evidence>
<evidence type="ECO:0000313" key="11">
    <source>
        <dbReference type="Proteomes" id="UP001234989"/>
    </source>
</evidence>
<dbReference type="GO" id="GO:0006952">
    <property type="term" value="P:defense response"/>
    <property type="evidence" value="ECO:0007669"/>
    <property type="project" value="UniProtKB-KW"/>
</dbReference>
<dbReference type="InterPro" id="IPR057135">
    <property type="entry name" value="At4g27190-like_LRR"/>
</dbReference>
<dbReference type="SUPFAM" id="SSF52047">
    <property type="entry name" value="RNI-like"/>
    <property type="match status" value="2"/>
</dbReference>
<evidence type="ECO:0000256" key="5">
    <source>
        <dbReference type="ARBA" id="ARBA00022821"/>
    </source>
</evidence>
<keyword evidence="6" id="KW-0067">ATP-binding</keyword>
<dbReference type="EMBL" id="CP133623">
    <property type="protein sequence ID" value="WMV59502.1"/>
    <property type="molecule type" value="Genomic_DNA"/>
</dbReference>
<dbReference type="InterPro" id="IPR042197">
    <property type="entry name" value="Apaf_helical"/>
</dbReference>
<evidence type="ECO:0000256" key="3">
    <source>
        <dbReference type="ARBA" id="ARBA00022737"/>
    </source>
</evidence>
<feature type="domain" description="Disease resistance protein At4g27190-like leucine-rich repeats" evidence="8">
    <location>
        <begin position="1441"/>
        <end position="1547"/>
    </location>
</feature>
<gene>
    <name evidence="10" type="ORF">MTR67_052887</name>
</gene>
<dbReference type="Gene3D" id="3.40.50.300">
    <property type="entry name" value="P-loop containing nucleotide triphosphate hydrolases"/>
    <property type="match status" value="1"/>
</dbReference>
<comment type="similarity">
    <text evidence="1">Belongs to the disease resistance NB-LRR family.</text>
</comment>
<evidence type="ECO:0000313" key="10">
    <source>
        <dbReference type="EMBL" id="WMV59502.1"/>
    </source>
</evidence>
<dbReference type="PANTHER" id="PTHR33463">
    <property type="entry name" value="NB-ARC DOMAIN-CONTAINING PROTEIN-RELATED"/>
    <property type="match status" value="1"/>
</dbReference>
<dbReference type="InterPro" id="IPR055414">
    <property type="entry name" value="LRR_R13L4/SHOC2-like"/>
</dbReference>
<feature type="domain" description="Disease resistance protein At4g27190-like leucine-rich repeats" evidence="8">
    <location>
        <begin position="1168"/>
        <end position="1273"/>
    </location>
</feature>
<dbReference type="InterPro" id="IPR027417">
    <property type="entry name" value="P-loop_NTPase"/>
</dbReference>
<dbReference type="GO" id="GO:0043531">
    <property type="term" value="F:ADP binding"/>
    <property type="evidence" value="ECO:0007669"/>
    <property type="project" value="InterPro"/>
</dbReference>
<accession>A0AAF0V7U1</accession>
<evidence type="ECO:0000256" key="2">
    <source>
        <dbReference type="ARBA" id="ARBA00022614"/>
    </source>
</evidence>
<evidence type="ECO:0008006" key="12">
    <source>
        <dbReference type="Google" id="ProtNLM"/>
    </source>
</evidence>
<dbReference type="SMART" id="SM00367">
    <property type="entry name" value="LRR_CC"/>
    <property type="match status" value="7"/>
</dbReference>
<dbReference type="GO" id="GO:0005524">
    <property type="term" value="F:ATP binding"/>
    <property type="evidence" value="ECO:0007669"/>
    <property type="project" value="UniProtKB-KW"/>
</dbReference>
<dbReference type="InterPro" id="IPR002182">
    <property type="entry name" value="NB-ARC"/>
</dbReference>
<sequence>MEFLSIFVDKVTDCLIQPVARGIGYLFYYKSNIRSMEDESKKMEDIRIGVHQRAEADQRNLQVISLNVEAWFTSVNSTTADVAAVMRRCRIEVERYGWCPNLKSRYSLSRRAKKIELELIKLRNEGNAFAVFSYPAVEIAVIPSNSGEEFDSRKLQEEEVMAALRDDGVTMIGICGMGGVGKTTLAEKIRQKAKQGSLFNDVVMVIVSQQPDPKRIQGEIARGVGLTLDGDDMSSRGDRLHRRLMDQNSCILIILDDVWKALDLKRLGIPCGSNHNHRCKVTFTTRFRSVCEAMEAQKIMEVGTLSEEEAWILFRQKVGDFVDDPSLHDIANEVAKECKGLPLAIITVAGALKKHKNKRSWDCALEELRSEVTISIREVPTELYNPLRLSYDYLQSNEAKHLFLLCSLFEEDSDICPEELLRYGMGLHIFSAVKNLEDARNKVCYMLETFKDCFLLSQGSDKNYVKMHDVVRNVAIYIASEGKHIFMVSHDVNSEEFPRKDSYEQYTHMSIVANNFDELPSPIIFPKLKLLMLKLCFEESFKLQDDFFDGKSELNVLSLRGTRYTNPIVPFPESIKKLSNLRTLCLSELRLDDISIIGELVKLEILSIIDSELEELPVEIGKLTNLIMLEWRNVDIELKRIAAGVLSRLVRLEELHMMEVEDCSYSTLSDLESLSRLTTLTLSYCSRDVIYSNLVLPSKLTRYALKVGEATLRRDDYDKNIALEVTETTPLGDWIRHLLKESEFVYSTGKGSNNVLTELQLNKFQNVKCLSLFDYDLVTFLWNISGRTHEVIKFPNLYELKLEFLQCLTHFCSDNVEGIEFPRLRKMEFYRLPEFQNFWPTANNSITHSNPLFHEKVSCPNLERLCIHSASSITALCSKQLPTPYFSKLVKLEVHNCRKLRNLMSPSVAKGLLNLRELEIVNCQSMEEVITKGEGIMTLFPLLEELKLQTLPKLGHFFLTEHALQNPFLREVKIYDCPEMKTFIQQGISVSLESDDEVKVMFNSKVFCPNLEELYISGANSINALFSYQLPTAYFSKLEILQVYHCEKLRYLMSQSVANGLLNLRELMIKDCQSIEKVITEEEQQGEGIMTLFPLLEKLHLQTLPKLGHFFLTEHALKFPFLKQVTIYGSPEMKTFVQQKSVSTPSFESVNNDDEVKVDDLNKAMFNSKVSCPNLEKLYIRNCGKLRKLMSPSVARGLLNLRRLEIEDCHSMEEVITEEEQQGEGIMTLFPLLENLHLQTLPKLGHFFLTEHALKFTFLKQVQIYSCPEMKTFVQQKSVSTPSFESVNSADEVKVDDLNKAMFNSKVSCPNLEKLYIWNCGKLRNLMSPSVARGLLNLRELMIKDCQSIEKVITEEEQQGEAIMTLFPLLEELHLLTLPKLGHFFLTEHALKFPFLKQVTIYGCLEMKTFFQQISVSTPSFESVNNDDEVKVDDLNKAMFNSKVSCPNLEKLYIMNCGKLINLISSSVARGLLNLQRLEIENCYSMEEVITEEEQQGEGVMTLFPLLEELNLTKLSKLGHFFLTEHALKFPFLRKVEISDCPEMKTFIQQKSVSTPSFESVNSDNEVKVDDLSKAMFNSKVCLVPLPI</sequence>
<dbReference type="PANTHER" id="PTHR33463:SF198">
    <property type="entry name" value="RPP4C3"/>
    <property type="match status" value="1"/>
</dbReference>